<protein>
    <submittedName>
        <fullName evidence="2">Uncharacterized protein</fullName>
    </submittedName>
</protein>
<feature type="region of interest" description="Disordered" evidence="1">
    <location>
        <begin position="153"/>
        <end position="172"/>
    </location>
</feature>
<dbReference type="EMBL" id="JAGZZN010000003">
    <property type="protein sequence ID" value="MBS6536119.1"/>
    <property type="molecule type" value="Genomic_DNA"/>
</dbReference>
<evidence type="ECO:0000256" key="1">
    <source>
        <dbReference type="SAM" id="MobiDB-lite"/>
    </source>
</evidence>
<reference evidence="2" key="1">
    <citation type="submission" date="2021-02" db="EMBL/GenBank/DDBJ databases">
        <title>Infant gut strain persistence is associated with maternal origin, phylogeny, and functional potential including surface adhesion and iron acquisition.</title>
        <authorList>
            <person name="Lou Y.C."/>
        </authorList>
    </citation>
    <scope>NUCLEOTIDE SEQUENCE</scope>
    <source>
        <strain evidence="2">L3_060_000G1_dasL3_060_000G1_metabat.metabat.86_ sub</strain>
    </source>
</reference>
<dbReference type="RefSeq" id="WP_201087763.1">
    <property type="nucleotide sequence ID" value="NZ_JACLQP010000007.1"/>
</dbReference>
<organism evidence="2 3">
    <name type="scientific">Streptococcus parasanguinis</name>
    <dbReference type="NCBI Taxonomy" id="1318"/>
    <lineage>
        <taxon>Bacteria</taxon>
        <taxon>Bacillati</taxon>
        <taxon>Bacillota</taxon>
        <taxon>Bacilli</taxon>
        <taxon>Lactobacillales</taxon>
        <taxon>Streptococcaceae</taxon>
        <taxon>Streptococcus</taxon>
    </lineage>
</organism>
<feature type="compositionally biased region" description="Polar residues" evidence="1">
    <location>
        <begin position="158"/>
        <end position="172"/>
    </location>
</feature>
<proteinExistence type="predicted"/>
<gene>
    <name evidence="2" type="ORF">KH363_01080</name>
</gene>
<dbReference type="Proteomes" id="UP000761167">
    <property type="component" value="Unassembled WGS sequence"/>
</dbReference>
<name>A0A943STE7_STRPA</name>
<evidence type="ECO:0000313" key="2">
    <source>
        <dbReference type="EMBL" id="MBS6536119.1"/>
    </source>
</evidence>
<accession>A0A943STE7</accession>
<sequence length="172" mass="19009">MAKSNLQGINTSDGAIGIELNEQEELILKANNIVIACRQAISHISGAITALPDVSSEGIFKQYISKDKDLNFYTVKAQEMETLASILHQHAVDTYKEFVDMDNIQAIQIANFILNAKAPLTSPISAEQQKELSNTQAYIRKNPKESFEKIKDALQGKPVSTDQSNPESTEQE</sequence>
<dbReference type="AlphaFoldDB" id="A0A943STE7"/>
<comment type="caution">
    <text evidence="2">The sequence shown here is derived from an EMBL/GenBank/DDBJ whole genome shotgun (WGS) entry which is preliminary data.</text>
</comment>
<evidence type="ECO:0000313" key="3">
    <source>
        <dbReference type="Proteomes" id="UP000761167"/>
    </source>
</evidence>